<feature type="domain" description="Disease resistance R13L4/SHOC-2-like LRR" evidence="10">
    <location>
        <begin position="555"/>
        <end position="907"/>
    </location>
</feature>
<dbReference type="InterPro" id="IPR001611">
    <property type="entry name" value="Leu-rich_rpt"/>
</dbReference>
<dbReference type="Gene3D" id="3.80.10.10">
    <property type="entry name" value="Ribonuclease Inhibitor"/>
    <property type="match status" value="1"/>
</dbReference>
<feature type="domain" description="NB-ARC" evidence="7">
    <location>
        <begin position="189"/>
        <end position="321"/>
    </location>
</feature>
<evidence type="ECO:0000256" key="5">
    <source>
        <dbReference type="ARBA" id="ARBA00022821"/>
    </source>
</evidence>
<protein>
    <recommendedName>
        <fullName evidence="13">AAA+ ATPase domain-containing protein</fullName>
    </recommendedName>
</protein>
<dbReference type="Gramene" id="OB08G20870.1">
    <property type="protein sequence ID" value="OB08G20870.1"/>
    <property type="gene ID" value="OB08G20870"/>
</dbReference>
<dbReference type="InterPro" id="IPR041118">
    <property type="entry name" value="Rx_N"/>
</dbReference>
<evidence type="ECO:0000256" key="4">
    <source>
        <dbReference type="ARBA" id="ARBA00022741"/>
    </source>
</evidence>
<dbReference type="PANTHER" id="PTHR23155:SF1107">
    <property type="entry name" value="OS08G0373000 PROTEIN"/>
    <property type="match status" value="1"/>
</dbReference>
<evidence type="ECO:0000259" key="7">
    <source>
        <dbReference type="Pfam" id="PF00931"/>
    </source>
</evidence>
<dbReference type="Pfam" id="PF00931">
    <property type="entry name" value="NB-ARC"/>
    <property type="match status" value="1"/>
</dbReference>
<dbReference type="GO" id="GO:0043531">
    <property type="term" value="F:ADP binding"/>
    <property type="evidence" value="ECO:0007669"/>
    <property type="project" value="InterPro"/>
</dbReference>
<dbReference type="SUPFAM" id="SSF52058">
    <property type="entry name" value="L domain-like"/>
    <property type="match status" value="1"/>
</dbReference>
<keyword evidence="2" id="KW-0433">Leucine-rich repeat</keyword>
<evidence type="ECO:0000259" key="10">
    <source>
        <dbReference type="Pfam" id="PF23598"/>
    </source>
</evidence>
<dbReference type="InterPro" id="IPR044974">
    <property type="entry name" value="Disease_R_plants"/>
</dbReference>
<keyword evidence="6" id="KW-0175">Coiled coil</keyword>
<dbReference type="Gene3D" id="1.10.10.10">
    <property type="entry name" value="Winged helix-like DNA-binding domain superfamily/Winged helix DNA-binding domain"/>
    <property type="match status" value="1"/>
</dbReference>
<dbReference type="eggNOG" id="KOG4658">
    <property type="taxonomic scope" value="Eukaryota"/>
</dbReference>
<feature type="domain" description="Disease resistance N-terminal" evidence="8">
    <location>
        <begin position="12"/>
        <end position="102"/>
    </location>
</feature>
<dbReference type="GO" id="GO:0002758">
    <property type="term" value="P:innate immune response-activating signaling pathway"/>
    <property type="evidence" value="ECO:0007669"/>
    <property type="project" value="UniProtKB-ARBA"/>
</dbReference>
<evidence type="ECO:0000313" key="12">
    <source>
        <dbReference type="Proteomes" id="UP000006038"/>
    </source>
</evidence>
<proteinExistence type="inferred from homology"/>
<dbReference type="Pfam" id="PF23559">
    <property type="entry name" value="WHD_DRP"/>
    <property type="match status" value="1"/>
</dbReference>
<dbReference type="InterPro" id="IPR058922">
    <property type="entry name" value="WHD_DRP"/>
</dbReference>
<organism evidence="11">
    <name type="scientific">Oryza brachyantha</name>
    <name type="common">malo sina</name>
    <dbReference type="NCBI Taxonomy" id="4533"/>
    <lineage>
        <taxon>Eukaryota</taxon>
        <taxon>Viridiplantae</taxon>
        <taxon>Streptophyta</taxon>
        <taxon>Embryophyta</taxon>
        <taxon>Tracheophyta</taxon>
        <taxon>Spermatophyta</taxon>
        <taxon>Magnoliopsida</taxon>
        <taxon>Liliopsida</taxon>
        <taxon>Poales</taxon>
        <taxon>Poaceae</taxon>
        <taxon>BOP clade</taxon>
        <taxon>Oryzoideae</taxon>
        <taxon>Oryzeae</taxon>
        <taxon>Oryzinae</taxon>
        <taxon>Oryza</taxon>
    </lineage>
</organism>
<evidence type="ECO:0000313" key="11">
    <source>
        <dbReference type="EnsemblPlants" id="OB08G20870.1"/>
    </source>
</evidence>
<dbReference type="Pfam" id="PF23598">
    <property type="entry name" value="LRR_14"/>
    <property type="match status" value="1"/>
</dbReference>
<dbReference type="InterPro" id="IPR032675">
    <property type="entry name" value="LRR_dom_sf"/>
</dbReference>
<dbReference type="InterPro" id="IPR042197">
    <property type="entry name" value="Apaf_helical"/>
</dbReference>
<dbReference type="Gene3D" id="1.10.8.430">
    <property type="entry name" value="Helical domain of apoptotic protease-activating factors"/>
    <property type="match status" value="1"/>
</dbReference>
<keyword evidence="3" id="KW-0677">Repeat</keyword>
<name>J3MSK7_ORYBR</name>
<reference evidence="11" key="2">
    <citation type="submission" date="2013-04" db="UniProtKB">
        <authorList>
            <consortium name="EnsemblPlants"/>
        </authorList>
    </citation>
    <scope>IDENTIFICATION</scope>
</reference>
<dbReference type="Proteomes" id="UP000006038">
    <property type="component" value="Chromosome 8"/>
</dbReference>
<dbReference type="AlphaFoldDB" id="J3MSK7"/>
<dbReference type="OMA" id="IMIRNIY"/>
<dbReference type="InterPro" id="IPR036388">
    <property type="entry name" value="WH-like_DNA-bd_sf"/>
</dbReference>
<evidence type="ECO:0000256" key="2">
    <source>
        <dbReference type="ARBA" id="ARBA00022614"/>
    </source>
</evidence>
<dbReference type="Gene3D" id="1.20.5.4130">
    <property type="match status" value="1"/>
</dbReference>
<dbReference type="PANTHER" id="PTHR23155">
    <property type="entry name" value="DISEASE RESISTANCE PROTEIN RP"/>
    <property type="match status" value="1"/>
</dbReference>
<dbReference type="InterPro" id="IPR055414">
    <property type="entry name" value="LRR_R13L4/SHOC2-like"/>
</dbReference>
<dbReference type="SUPFAM" id="SSF52540">
    <property type="entry name" value="P-loop containing nucleoside triphosphate hydrolases"/>
    <property type="match status" value="1"/>
</dbReference>
<evidence type="ECO:0000259" key="9">
    <source>
        <dbReference type="Pfam" id="PF23559"/>
    </source>
</evidence>
<dbReference type="EnsemblPlants" id="OB08G20870.1">
    <property type="protein sequence ID" value="OB08G20870.1"/>
    <property type="gene ID" value="OB08G20870"/>
</dbReference>
<evidence type="ECO:0000259" key="8">
    <source>
        <dbReference type="Pfam" id="PF18052"/>
    </source>
</evidence>
<evidence type="ECO:0000256" key="1">
    <source>
        <dbReference type="ARBA" id="ARBA00008894"/>
    </source>
</evidence>
<reference evidence="11" key="1">
    <citation type="journal article" date="2013" name="Nat. Commun.">
        <title>Whole-genome sequencing of Oryza brachyantha reveals mechanisms underlying Oryza genome evolution.</title>
        <authorList>
            <person name="Chen J."/>
            <person name="Huang Q."/>
            <person name="Gao D."/>
            <person name="Wang J."/>
            <person name="Lang Y."/>
            <person name="Liu T."/>
            <person name="Li B."/>
            <person name="Bai Z."/>
            <person name="Luis Goicoechea J."/>
            <person name="Liang C."/>
            <person name="Chen C."/>
            <person name="Zhang W."/>
            <person name="Sun S."/>
            <person name="Liao Y."/>
            <person name="Zhang X."/>
            <person name="Yang L."/>
            <person name="Song C."/>
            <person name="Wang M."/>
            <person name="Shi J."/>
            <person name="Liu G."/>
            <person name="Liu J."/>
            <person name="Zhou H."/>
            <person name="Zhou W."/>
            <person name="Yu Q."/>
            <person name="An N."/>
            <person name="Chen Y."/>
            <person name="Cai Q."/>
            <person name="Wang B."/>
            <person name="Liu B."/>
            <person name="Min J."/>
            <person name="Huang Y."/>
            <person name="Wu H."/>
            <person name="Li Z."/>
            <person name="Zhang Y."/>
            <person name="Yin Y."/>
            <person name="Song W."/>
            <person name="Jiang J."/>
            <person name="Jackson S.A."/>
            <person name="Wing R.A."/>
            <person name="Wang J."/>
            <person name="Chen M."/>
        </authorList>
    </citation>
    <scope>NUCLEOTIDE SEQUENCE [LARGE SCALE GENOMIC DNA]</scope>
    <source>
        <strain evidence="11">cv. IRGC 101232</strain>
    </source>
</reference>
<evidence type="ECO:0000256" key="3">
    <source>
        <dbReference type="ARBA" id="ARBA00022737"/>
    </source>
</evidence>
<dbReference type="InterPro" id="IPR038005">
    <property type="entry name" value="RX-like_CC"/>
</dbReference>
<dbReference type="InterPro" id="IPR027417">
    <property type="entry name" value="P-loop_NTPase"/>
</dbReference>
<comment type="similarity">
    <text evidence="1">Belongs to the disease resistance NB-LRR family.</text>
</comment>
<sequence>MEGAIVSVATGALKPVVTKLARLLGNEYKNAKGVRKEIESLSDELVAIHAFLLKMSEEENPDVQDQAWMTDVRELSYDIEDTIDEFMVRVDDNSADPDGFINRCKNSLARMKTKRQIAKAIEDFRSQIKKVGERHARYRSRESNISRTTNTIVDNRALSIFELASNLVGIDGPKNEVIKLLCNDDGCELSQKHPKVVSIVGFGGLGKTTLAYHVYQELKGKFERSVFLTVSRNPNMMKILGTILCEVAQRDNAVTEARDEQQLIIKISDILSNKRYLIVIDDIWNVEIWNIIKGAFSKSSSYSKIVTTTRIIDVARSSCSSFSGHVYNMRPLDLVHSRQLFYRILFNSEEKCPPHLEEVSKEILRKCAGLPLAIIAISGLLVNKPCTEDQWCHVKNSIGSALERNPSVDAMIGILSLSYYDLPPHLKTCLLHLSIFPEDYSIEKDDLILRWIAEGFVHRKCNYTSYEVGEMCFSELVNRNLIQRHHNQHNWKVHDTILDFIVSRSMKDNFVTLVPSPEPTIVGTQIVVRRLSLQAAIGLEGRNSVLQRRLSDLSHARSLNVFCYQSKLPPLLEFKHLRALSFQRCTWLRGHCIANIGRLLQLRYLNLKGTINNLPEEIGCLQNLETLNISNNQMNQLPSCITRLGNLVHLFVDYWNQLPDGITKMKSLEILKTVDLSKQSSSVVQELGQLKNLRELNLFTYNHEPCTEHMKAISSCLLQLGTHNLRRLNIMTSIIFRKVCLPDPWCPAPLKLEELDISGLPMPRVPSWLGSFVQLKMLGLALEGVSHEDLSIVGCLPCLLHLSLRTPGYRSKLVIGGCHGFSCLREFCFTGQQPIFTAGSMPRLELLRLIINASKPDTLASAALENLPLLATVQYLLYQYDNNDRVAETAEAALKTAVSSHPNYPSLVRIYRN</sequence>
<keyword evidence="12" id="KW-1185">Reference proteome</keyword>
<feature type="domain" description="Disease resistance protein winged helix" evidence="9">
    <location>
        <begin position="435"/>
        <end position="501"/>
    </location>
</feature>
<dbReference type="HOGENOM" id="CLU_000837_25_0_1"/>
<dbReference type="GO" id="GO:0042742">
    <property type="term" value="P:defense response to bacterium"/>
    <property type="evidence" value="ECO:0007669"/>
    <property type="project" value="UniProtKB-ARBA"/>
</dbReference>
<dbReference type="FunFam" id="1.10.10.10:FF:000322">
    <property type="entry name" value="Probable disease resistance protein At1g63360"/>
    <property type="match status" value="1"/>
</dbReference>
<accession>J3MSK7</accession>
<dbReference type="PRINTS" id="PR00364">
    <property type="entry name" value="DISEASERSIST"/>
</dbReference>
<dbReference type="CDD" id="cd14798">
    <property type="entry name" value="RX-CC_like"/>
    <property type="match status" value="1"/>
</dbReference>
<keyword evidence="4" id="KW-0547">Nucleotide-binding</keyword>
<dbReference type="GO" id="GO:0009626">
    <property type="term" value="P:plant-type hypersensitive response"/>
    <property type="evidence" value="ECO:0007669"/>
    <property type="project" value="UniProtKB-ARBA"/>
</dbReference>
<evidence type="ECO:0000256" key="6">
    <source>
        <dbReference type="ARBA" id="ARBA00023054"/>
    </source>
</evidence>
<dbReference type="Pfam" id="PF18052">
    <property type="entry name" value="Rx_N"/>
    <property type="match status" value="1"/>
</dbReference>
<evidence type="ECO:0008006" key="13">
    <source>
        <dbReference type="Google" id="ProtNLM"/>
    </source>
</evidence>
<keyword evidence="5" id="KW-0611">Plant defense</keyword>
<dbReference type="PROSITE" id="PS51450">
    <property type="entry name" value="LRR"/>
    <property type="match status" value="1"/>
</dbReference>
<dbReference type="InterPro" id="IPR002182">
    <property type="entry name" value="NB-ARC"/>
</dbReference>
<dbReference type="Gene3D" id="3.40.50.300">
    <property type="entry name" value="P-loop containing nucleotide triphosphate hydrolases"/>
    <property type="match status" value="1"/>
</dbReference>